<proteinExistence type="predicted"/>
<dbReference type="AlphaFoldDB" id="A0A4Y2KQF4"/>
<reference evidence="2 3" key="1">
    <citation type="journal article" date="2019" name="Sci. Rep.">
        <title>Orb-weaving spider Araneus ventricosus genome elucidates the spidroin gene catalogue.</title>
        <authorList>
            <person name="Kono N."/>
            <person name="Nakamura H."/>
            <person name="Ohtoshi R."/>
            <person name="Moran D.A.P."/>
            <person name="Shinohara A."/>
            <person name="Yoshida Y."/>
            <person name="Fujiwara M."/>
            <person name="Mori M."/>
            <person name="Tomita M."/>
            <person name="Arakawa K."/>
        </authorList>
    </citation>
    <scope>NUCLEOTIDE SEQUENCE [LARGE SCALE GENOMIC DNA]</scope>
</reference>
<keyword evidence="3" id="KW-1185">Reference proteome</keyword>
<protein>
    <submittedName>
        <fullName evidence="2">Uncharacterized protein</fullName>
    </submittedName>
</protein>
<organism evidence="2 3">
    <name type="scientific">Araneus ventricosus</name>
    <name type="common">Orbweaver spider</name>
    <name type="synonym">Epeira ventricosa</name>
    <dbReference type="NCBI Taxonomy" id="182803"/>
    <lineage>
        <taxon>Eukaryota</taxon>
        <taxon>Metazoa</taxon>
        <taxon>Ecdysozoa</taxon>
        <taxon>Arthropoda</taxon>
        <taxon>Chelicerata</taxon>
        <taxon>Arachnida</taxon>
        <taxon>Araneae</taxon>
        <taxon>Araneomorphae</taxon>
        <taxon>Entelegynae</taxon>
        <taxon>Araneoidea</taxon>
        <taxon>Araneidae</taxon>
        <taxon>Araneus</taxon>
    </lineage>
</organism>
<evidence type="ECO:0000256" key="1">
    <source>
        <dbReference type="SAM" id="MobiDB-lite"/>
    </source>
</evidence>
<gene>
    <name evidence="2" type="ORF">AVEN_85862_1</name>
</gene>
<evidence type="ECO:0000313" key="2">
    <source>
        <dbReference type="EMBL" id="GBN04488.1"/>
    </source>
</evidence>
<sequence>MRRTTPEPTLPFQASTPHHRGSVWPPKVIGPLFFAETSVTAHIYLDMYQNYAVLQMQYLQPIDIFQQDAGARMLEHFAATGLPAGYPQNY</sequence>
<evidence type="ECO:0000313" key="3">
    <source>
        <dbReference type="Proteomes" id="UP000499080"/>
    </source>
</evidence>
<accession>A0A4Y2KQF4</accession>
<feature type="region of interest" description="Disordered" evidence="1">
    <location>
        <begin position="1"/>
        <end position="21"/>
    </location>
</feature>
<dbReference type="EMBL" id="BGPR01004888">
    <property type="protein sequence ID" value="GBN04488.1"/>
    <property type="molecule type" value="Genomic_DNA"/>
</dbReference>
<dbReference type="Proteomes" id="UP000499080">
    <property type="component" value="Unassembled WGS sequence"/>
</dbReference>
<name>A0A4Y2KQF4_ARAVE</name>
<comment type="caution">
    <text evidence="2">The sequence shown here is derived from an EMBL/GenBank/DDBJ whole genome shotgun (WGS) entry which is preliminary data.</text>
</comment>